<dbReference type="PROSITE" id="PS51724">
    <property type="entry name" value="SPOR"/>
    <property type="match status" value="1"/>
</dbReference>
<feature type="compositionally biased region" description="Basic and acidic residues" evidence="1">
    <location>
        <begin position="204"/>
        <end position="223"/>
    </location>
</feature>
<proteinExistence type="predicted"/>
<keyword evidence="2" id="KW-0812">Transmembrane</keyword>
<protein>
    <submittedName>
        <fullName evidence="4">SPOR domain-containing protein</fullName>
    </submittedName>
</protein>
<organism evidence="4 5">
    <name type="scientific">Neisseria oralis</name>
    <dbReference type="NCBI Taxonomy" id="1107316"/>
    <lineage>
        <taxon>Bacteria</taxon>
        <taxon>Pseudomonadati</taxon>
        <taxon>Pseudomonadota</taxon>
        <taxon>Betaproteobacteria</taxon>
        <taxon>Neisseriales</taxon>
        <taxon>Neisseriaceae</taxon>
        <taxon>Neisseria</taxon>
    </lineage>
</organism>
<feature type="compositionally biased region" description="Basic and acidic residues" evidence="1">
    <location>
        <begin position="135"/>
        <end position="160"/>
    </location>
</feature>
<comment type="caution">
    <text evidence="4">The sequence shown here is derived from an EMBL/GenBank/DDBJ whole genome shotgun (WGS) entry which is preliminary data.</text>
</comment>
<dbReference type="Gene3D" id="3.30.70.1070">
    <property type="entry name" value="Sporulation related repeat"/>
    <property type="match status" value="1"/>
</dbReference>
<feature type="domain" description="SPOR" evidence="3">
    <location>
        <begin position="313"/>
        <end position="391"/>
    </location>
</feature>
<dbReference type="RefSeq" id="WP_405385727.1">
    <property type="nucleotide sequence ID" value="NZ_JBJGEB010000004.1"/>
</dbReference>
<keyword evidence="2" id="KW-0472">Membrane</keyword>
<dbReference type="EMBL" id="JBJGEB010000004">
    <property type="protein sequence ID" value="MFK7641880.1"/>
    <property type="molecule type" value="Genomic_DNA"/>
</dbReference>
<dbReference type="InterPro" id="IPR007730">
    <property type="entry name" value="SPOR-like_dom"/>
</dbReference>
<feature type="compositionally biased region" description="Basic and acidic residues" evidence="1">
    <location>
        <begin position="185"/>
        <end position="198"/>
    </location>
</feature>
<evidence type="ECO:0000313" key="5">
    <source>
        <dbReference type="Proteomes" id="UP001621964"/>
    </source>
</evidence>
<feature type="compositionally biased region" description="Basic and acidic residues" evidence="1">
    <location>
        <begin position="230"/>
        <end position="251"/>
    </location>
</feature>
<evidence type="ECO:0000256" key="2">
    <source>
        <dbReference type="SAM" id="Phobius"/>
    </source>
</evidence>
<name>A0ABW8Q2U9_9NEIS</name>
<sequence>MSDDKQKEMLSGYEQLKRKNRRRLVGASGLVLVSGILLAGALYTGADKEPSAETAAASAPVENVAASAEEPEVAIWEPNSSGSARQVPASEAASSARQSADAASADAEAAPAADMKAEEGAPVVLINDTLVDNGTEDRADKPKAASAPRKPETQVARRSEAEEETVIEDTMAEDTADSGAEQPDEAQRAEERRRRLAEQRAAAKRAEREAAVKKQRAEREAAKRRAAKLAAEKRAAERREAEQQAEARKEQQYAVGAAEYRRVEPTRTDKPKEQQPVRKAEAKPEAVRPEPKSEARKPAAPTAPTAESKTVAAKGKGGKAAIQAGYPEKERALSLQRKMKAAGINAGILEVNTDKGKVYRVKTGSYPNRVAAEHDLNRMRVHGIGGTVIEE</sequence>
<feature type="region of interest" description="Disordered" evidence="1">
    <location>
        <begin position="47"/>
        <end position="323"/>
    </location>
</feature>
<feature type="compositionally biased region" description="Low complexity" evidence="1">
    <location>
        <begin position="52"/>
        <end position="68"/>
    </location>
</feature>
<keyword evidence="5" id="KW-1185">Reference proteome</keyword>
<dbReference type="SUPFAM" id="SSF110997">
    <property type="entry name" value="Sporulation related repeat"/>
    <property type="match status" value="1"/>
</dbReference>
<accession>A0ABW8Q2U9</accession>
<keyword evidence="2" id="KW-1133">Transmembrane helix</keyword>
<feature type="transmembrane region" description="Helical" evidence="2">
    <location>
        <begin position="24"/>
        <end position="43"/>
    </location>
</feature>
<dbReference type="Pfam" id="PF05036">
    <property type="entry name" value="SPOR"/>
    <property type="match status" value="1"/>
</dbReference>
<feature type="compositionally biased region" description="Basic and acidic residues" evidence="1">
    <location>
        <begin position="259"/>
        <end position="297"/>
    </location>
</feature>
<reference evidence="4 5" key="1">
    <citation type="submission" date="2024-11" db="EMBL/GenBank/DDBJ databases">
        <authorList>
            <person name="Mikucki A.G."/>
            <person name="Kahler C.M."/>
        </authorList>
    </citation>
    <scope>NUCLEOTIDE SEQUENCE [LARGE SCALE GENOMIC DNA]</scope>
    <source>
        <strain evidence="4 5">EXNM717</strain>
    </source>
</reference>
<evidence type="ECO:0000256" key="1">
    <source>
        <dbReference type="SAM" id="MobiDB-lite"/>
    </source>
</evidence>
<feature type="compositionally biased region" description="Low complexity" evidence="1">
    <location>
        <begin position="89"/>
        <end position="114"/>
    </location>
</feature>
<dbReference type="InterPro" id="IPR036680">
    <property type="entry name" value="SPOR-like_sf"/>
</dbReference>
<feature type="compositionally biased region" description="Acidic residues" evidence="1">
    <location>
        <begin position="161"/>
        <end position="176"/>
    </location>
</feature>
<gene>
    <name evidence="4" type="ORF">ACI43T_05120</name>
</gene>
<evidence type="ECO:0000313" key="4">
    <source>
        <dbReference type="EMBL" id="MFK7641880.1"/>
    </source>
</evidence>
<dbReference type="Proteomes" id="UP001621964">
    <property type="component" value="Unassembled WGS sequence"/>
</dbReference>
<evidence type="ECO:0000259" key="3">
    <source>
        <dbReference type="PROSITE" id="PS51724"/>
    </source>
</evidence>